<keyword evidence="1" id="KW-0378">Hydrolase</keyword>
<evidence type="ECO:0000313" key="3">
    <source>
        <dbReference type="EMBL" id="TDR71057.1"/>
    </source>
</evidence>
<evidence type="ECO:0000313" key="4">
    <source>
        <dbReference type="Proteomes" id="UP000295611"/>
    </source>
</evidence>
<accession>A0A4R7AX62</accession>
<dbReference type="SMART" id="SM00331">
    <property type="entry name" value="PP2C_SIG"/>
    <property type="match status" value="1"/>
</dbReference>
<gene>
    <name evidence="3" type="ORF">DFP86_12012</name>
</gene>
<organism evidence="3 4">
    <name type="scientific">Paludibacterium purpuratum</name>
    <dbReference type="NCBI Taxonomy" id="1144873"/>
    <lineage>
        <taxon>Bacteria</taxon>
        <taxon>Pseudomonadati</taxon>
        <taxon>Pseudomonadota</taxon>
        <taxon>Betaproteobacteria</taxon>
        <taxon>Neisseriales</taxon>
        <taxon>Chromobacteriaceae</taxon>
        <taxon>Paludibacterium</taxon>
    </lineage>
</organism>
<evidence type="ECO:0000259" key="2">
    <source>
        <dbReference type="SMART" id="SM00331"/>
    </source>
</evidence>
<dbReference type="RefSeq" id="WP_166642331.1">
    <property type="nucleotide sequence ID" value="NZ_SNZP01000020.1"/>
</dbReference>
<reference evidence="3 4" key="1">
    <citation type="submission" date="2019-03" db="EMBL/GenBank/DDBJ databases">
        <title>Genomic Encyclopedia of Type Strains, Phase III (KMG-III): the genomes of soil and plant-associated and newly described type strains.</title>
        <authorList>
            <person name="Whitman W."/>
        </authorList>
    </citation>
    <scope>NUCLEOTIDE SEQUENCE [LARGE SCALE GENOMIC DNA]</scope>
    <source>
        <strain evidence="3 4">CECT 8976</strain>
    </source>
</reference>
<proteinExistence type="predicted"/>
<dbReference type="EMBL" id="SNZP01000020">
    <property type="protein sequence ID" value="TDR71057.1"/>
    <property type="molecule type" value="Genomic_DNA"/>
</dbReference>
<protein>
    <submittedName>
        <fullName evidence="3">Stage II sporulation protein E</fullName>
    </submittedName>
</protein>
<dbReference type="PANTHER" id="PTHR43156:SF2">
    <property type="entry name" value="STAGE II SPORULATION PROTEIN E"/>
    <property type="match status" value="1"/>
</dbReference>
<dbReference type="GO" id="GO:0016791">
    <property type="term" value="F:phosphatase activity"/>
    <property type="evidence" value="ECO:0007669"/>
    <property type="project" value="TreeGrafter"/>
</dbReference>
<dbReference type="Pfam" id="PF07228">
    <property type="entry name" value="SpoIIE"/>
    <property type="match status" value="1"/>
</dbReference>
<dbReference type="Proteomes" id="UP000295611">
    <property type="component" value="Unassembled WGS sequence"/>
</dbReference>
<evidence type="ECO:0000256" key="1">
    <source>
        <dbReference type="ARBA" id="ARBA00022801"/>
    </source>
</evidence>
<dbReference type="PANTHER" id="PTHR43156">
    <property type="entry name" value="STAGE II SPORULATION PROTEIN E-RELATED"/>
    <property type="match status" value="1"/>
</dbReference>
<dbReference type="AlphaFoldDB" id="A0A4R7AX62"/>
<dbReference type="InterPro" id="IPR036457">
    <property type="entry name" value="PPM-type-like_dom_sf"/>
</dbReference>
<name>A0A4R7AX62_9NEIS</name>
<comment type="caution">
    <text evidence="3">The sequence shown here is derived from an EMBL/GenBank/DDBJ whole genome shotgun (WGS) entry which is preliminary data.</text>
</comment>
<feature type="domain" description="PPM-type phosphatase" evidence="2">
    <location>
        <begin position="132"/>
        <end position="335"/>
    </location>
</feature>
<dbReference type="InterPro" id="IPR052016">
    <property type="entry name" value="Bact_Sigma-Reg"/>
</dbReference>
<dbReference type="InterPro" id="IPR001932">
    <property type="entry name" value="PPM-type_phosphatase-like_dom"/>
</dbReference>
<keyword evidence="4" id="KW-1185">Reference proteome</keyword>
<dbReference type="Gene3D" id="3.60.40.10">
    <property type="entry name" value="PPM-type phosphatase domain"/>
    <property type="match status" value="1"/>
</dbReference>
<sequence>MQLYALVSEATRRRMGVDPWLSCFEWHFIEHPGAVPTTGMAALFVLEGDLLPSGQALRDIACPCWCFAVSARVWDLPPHFDLFESPLDIARLGDRLLAWMWVEGELSPACVAGLTLSLLNGCMSLTTREPDSDQVQMAVSPTDAVGGDMALYWQRPGRDLAVLADAIGHGDTAALDVAQFMLDVLRLLRDASLSSTSLAQLCHSQTARLAWGRFVAVAVVELNREAATLTLANAGMPAILVLQSGRPMATYASMQPPLGLAACPEPPLYTVPLLPATQWVLTSDGVDAAALCDSLTDFDLTQQSDNQSVSLLFQGIPLKKSTGILDDASQIVLFILHDQ</sequence>
<dbReference type="SUPFAM" id="SSF81606">
    <property type="entry name" value="PP2C-like"/>
    <property type="match status" value="1"/>
</dbReference>